<reference evidence="3" key="1">
    <citation type="journal article" date="2019" name="Int. J. Syst. Evol. Microbiol.">
        <title>The Global Catalogue of Microorganisms (GCM) 10K type strain sequencing project: providing services to taxonomists for standard genome sequencing and annotation.</title>
        <authorList>
            <consortium name="The Broad Institute Genomics Platform"/>
            <consortium name="The Broad Institute Genome Sequencing Center for Infectious Disease"/>
            <person name="Wu L."/>
            <person name="Ma J."/>
        </authorList>
    </citation>
    <scope>NUCLEOTIDE SEQUENCE [LARGE SCALE GENOMIC DNA]</scope>
    <source>
        <strain evidence="3">CECT 8655</strain>
    </source>
</reference>
<organism evidence="2 3">
    <name type="scientific">Polaribacter marinivivus</name>
    <dbReference type="NCBI Taxonomy" id="1524260"/>
    <lineage>
        <taxon>Bacteria</taxon>
        <taxon>Pseudomonadati</taxon>
        <taxon>Bacteroidota</taxon>
        <taxon>Flavobacteriia</taxon>
        <taxon>Flavobacteriales</taxon>
        <taxon>Flavobacteriaceae</taxon>
    </lineage>
</organism>
<feature type="chain" id="PRO_5045966775" evidence="1">
    <location>
        <begin position="19"/>
        <end position="391"/>
    </location>
</feature>
<dbReference type="EMBL" id="JBHSCY010000001">
    <property type="protein sequence ID" value="MFC4268757.1"/>
    <property type="molecule type" value="Genomic_DNA"/>
</dbReference>
<name>A0ABV8R9W4_9FLAO</name>
<feature type="signal peptide" evidence="1">
    <location>
        <begin position="1"/>
        <end position="18"/>
    </location>
</feature>
<keyword evidence="1" id="KW-0732">Signal</keyword>
<gene>
    <name evidence="2" type="ORF">ACFOWD_07555</name>
</gene>
<protein>
    <submittedName>
        <fullName evidence="2">Uncharacterized protein</fullName>
    </submittedName>
</protein>
<keyword evidence="3" id="KW-1185">Reference proteome</keyword>
<dbReference type="Proteomes" id="UP001595826">
    <property type="component" value="Unassembled WGS sequence"/>
</dbReference>
<comment type="caution">
    <text evidence="2">The sequence shown here is derived from an EMBL/GenBank/DDBJ whole genome shotgun (WGS) entry which is preliminary data.</text>
</comment>
<evidence type="ECO:0000256" key="1">
    <source>
        <dbReference type="SAM" id="SignalP"/>
    </source>
</evidence>
<evidence type="ECO:0000313" key="3">
    <source>
        <dbReference type="Proteomes" id="UP001595826"/>
    </source>
</evidence>
<accession>A0ABV8R9W4</accession>
<dbReference type="RefSeq" id="WP_299778762.1">
    <property type="nucleotide sequence ID" value="NZ_JBHSCY010000001.1"/>
</dbReference>
<evidence type="ECO:0000313" key="2">
    <source>
        <dbReference type="EMBL" id="MFC4268757.1"/>
    </source>
</evidence>
<sequence>MKKLLTSITLLLIINVNAQNWKFESGKSDFDGKYKTSYVIGKGNNFPYNKPMLTINKFDKNENLNFYISGAGYFQEGTNAGIKFVFDNEPNVIYSSYSFTFSSDGKIIFFDTFNDPNSSFKISKYEFLEKLKKASKLSIRTSDKYGSNDIVFSLTGSTKAINFIIPEKEINDKITLIENLRIKETEKEKLINEKVAKIVEIAKKEKMGETYLSILKSKIEKEYKNGKSYKTINIKPTRKKSMFETYGYVDVYGVLENGEEEEIYGTYKVEMNSPIFAKIEEEKQLKAEKEKIEKDRIYSLLEKYKINELKDFILEKIIEEQKRTYLKKWKLNEVKNVNAIFSEYKYGKVWNLKIIINLENGEKIDKDEYIYSLKITKKQLKGIGAKLLEEF</sequence>
<proteinExistence type="predicted"/>